<reference evidence="3" key="1">
    <citation type="submission" date="2020-04" db="EMBL/GenBank/DDBJ databases">
        <authorList>
            <person name="Zhang T."/>
        </authorList>
    </citation>
    <scope>NUCLEOTIDE SEQUENCE</scope>
    <source>
        <strain evidence="3">HKST-UBA03</strain>
    </source>
</reference>
<dbReference type="InterPro" id="IPR013221">
    <property type="entry name" value="Mur_ligase_cen"/>
</dbReference>
<dbReference type="GO" id="GO:0005524">
    <property type="term" value="F:ATP binding"/>
    <property type="evidence" value="ECO:0007669"/>
    <property type="project" value="InterPro"/>
</dbReference>
<evidence type="ECO:0000313" key="3">
    <source>
        <dbReference type="EMBL" id="MCA9392149.1"/>
    </source>
</evidence>
<reference evidence="3" key="2">
    <citation type="journal article" date="2021" name="Microbiome">
        <title>Successional dynamics and alternative stable states in a saline activated sludge microbial community over 9 years.</title>
        <authorList>
            <person name="Wang Y."/>
            <person name="Ye J."/>
            <person name="Ju F."/>
            <person name="Liu L."/>
            <person name="Boyd J.A."/>
            <person name="Deng Y."/>
            <person name="Parks D.H."/>
            <person name="Jiang X."/>
            <person name="Yin X."/>
            <person name="Woodcroft B.J."/>
            <person name="Tyson G.W."/>
            <person name="Hugenholtz P."/>
            <person name="Polz M.F."/>
            <person name="Zhang T."/>
        </authorList>
    </citation>
    <scope>NUCLEOTIDE SEQUENCE</scope>
    <source>
        <strain evidence="3">HKST-UBA03</strain>
    </source>
</reference>
<dbReference type="EMBL" id="JAGQKZ010000023">
    <property type="protein sequence ID" value="MCA9392149.1"/>
    <property type="molecule type" value="Genomic_DNA"/>
</dbReference>
<dbReference type="InterPro" id="IPR036565">
    <property type="entry name" value="Mur-like_cat_sf"/>
</dbReference>
<name>A0A955LKH3_UNCKA</name>
<dbReference type="SUPFAM" id="SSF53623">
    <property type="entry name" value="MurD-like peptide ligases, catalytic domain"/>
    <property type="match status" value="1"/>
</dbReference>
<dbReference type="InterPro" id="IPR004101">
    <property type="entry name" value="Mur_ligase_C"/>
</dbReference>
<dbReference type="Proteomes" id="UP000751518">
    <property type="component" value="Unassembled WGS sequence"/>
</dbReference>
<gene>
    <name evidence="3" type="ORF">KC614_03010</name>
</gene>
<accession>A0A955LKH3</accession>
<dbReference type="PANTHER" id="PTHR23135">
    <property type="entry name" value="MUR LIGASE FAMILY MEMBER"/>
    <property type="match status" value="1"/>
</dbReference>
<dbReference type="Pfam" id="PF02875">
    <property type="entry name" value="Mur_ligase_C"/>
    <property type="match status" value="1"/>
</dbReference>
<dbReference type="Gene3D" id="3.90.190.20">
    <property type="entry name" value="Mur ligase, C-terminal domain"/>
    <property type="match status" value="1"/>
</dbReference>
<evidence type="ECO:0000313" key="4">
    <source>
        <dbReference type="Proteomes" id="UP000751518"/>
    </source>
</evidence>
<dbReference type="GO" id="GO:0016881">
    <property type="term" value="F:acid-amino acid ligase activity"/>
    <property type="evidence" value="ECO:0007669"/>
    <property type="project" value="InterPro"/>
</dbReference>
<dbReference type="AlphaFoldDB" id="A0A955LKH3"/>
<dbReference type="InterPro" id="IPR036615">
    <property type="entry name" value="Mur_ligase_C_dom_sf"/>
</dbReference>
<comment type="caution">
    <text evidence="3">The sequence shown here is derived from an EMBL/GenBank/DDBJ whole genome shotgun (WGS) entry which is preliminary data.</text>
</comment>
<organism evidence="3 4">
    <name type="scientific">candidate division WWE3 bacterium</name>
    <dbReference type="NCBI Taxonomy" id="2053526"/>
    <lineage>
        <taxon>Bacteria</taxon>
        <taxon>Katanobacteria</taxon>
    </lineage>
</organism>
<sequence length="373" mass="41266">MRKIKNIYHRIRAVIAQVYFGFPSKKLKVIGITGTDGKTTTCFYLYNILKAAGYKVAVVTTIEARFGDEVVDTGLHVTNPDAWKLRQLLWRIVYNGMEYAILEVTSHGIDQGRVYGIKFDVTGLTNITHEHLDYHGTFEKYKKTKMDFVHSGKSSFVSDDVPDSILEGVEVKMPGDYNRKNAKLAAAIAKDLGASNDAVKTGIEAMTFLPGRMQVVYDSEFKVIIDFAHTPNGLESLLTSVREMAASKDGRVITVFGSAGKRDVSKRPLMGEVVGKLSDLAVITAEDPRNESVRDISEQIATGALKLGKVKDEDLFLISDRKEAINFAVNNLAQPNDIVVVAGKGHEKSMNYGQGEEPWDDVEVVKEVLELKS</sequence>
<dbReference type="Gene3D" id="3.40.1190.10">
    <property type="entry name" value="Mur-like, catalytic domain"/>
    <property type="match status" value="2"/>
</dbReference>
<feature type="domain" description="Mur ligase C-terminal" evidence="1">
    <location>
        <begin position="211"/>
        <end position="345"/>
    </location>
</feature>
<evidence type="ECO:0000259" key="2">
    <source>
        <dbReference type="Pfam" id="PF08245"/>
    </source>
</evidence>
<dbReference type="Pfam" id="PF08245">
    <property type="entry name" value="Mur_ligase_M"/>
    <property type="match status" value="1"/>
</dbReference>
<dbReference type="PANTHER" id="PTHR23135:SF4">
    <property type="entry name" value="UDP-N-ACETYLMURAMOYL-L-ALANYL-D-GLUTAMATE--2,6-DIAMINOPIMELATE LIGASE MURE HOMOLOG, CHLOROPLASTIC"/>
    <property type="match status" value="1"/>
</dbReference>
<feature type="domain" description="Mur ligase central" evidence="2">
    <location>
        <begin position="32"/>
        <end position="151"/>
    </location>
</feature>
<proteinExistence type="predicted"/>
<protein>
    <submittedName>
        <fullName evidence="3">UDP-N-acetylmuramoyl-L-alanyl-D-glutamate--2, 6-diaminopimelate ligase</fullName>
    </submittedName>
</protein>
<dbReference type="SUPFAM" id="SSF53244">
    <property type="entry name" value="MurD-like peptide ligases, peptide-binding domain"/>
    <property type="match status" value="1"/>
</dbReference>
<keyword evidence="3" id="KW-0436">Ligase</keyword>
<evidence type="ECO:0000259" key="1">
    <source>
        <dbReference type="Pfam" id="PF02875"/>
    </source>
</evidence>